<evidence type="ECO:0000256" key="2">
    <source>
        <dbReference type="ARBA" id="ARBA00022475"/>
    </source>
</evidence>
<keyword evidence="4 6" id="KW-1133">Transmembrane helix</keyword>
<dbReference type="InterPro" id="IPR050833">
    <property type="entry name" value="Poly_Biosynth_Transport"/>
</dbReference>
<feature type="transmembrane region" description="Helical" evidence="6">
    <location>
        <begin position="294"/>
        <end position="321"/>
    </location>
</feature>
<feature type="transmembrane region" description="Helical" evidence="6">
    <location>
        <begin position="333"/>
        <end position="354"/>
    </location>
</feature>
<feature type="transmembrane region" description="Helical" evidence="6">
    <location>
        <begin position="253"/>
        <end position="273"/>
    </location>
</feature>
<evidence type="ECO:0000256" key="4">
    <source>
        <dbReference type="ARBA" id="ARBA00022989"/>
    </source>
</evidence>
<evidence type="ECO:0000313" key="8">
    <source>
        <dbReference type="Proteomes" id="UP000478546"/>
    </source>
</evidence>
<keyword evidence="5 6" id="KW-0472">Membrane</keyword>
<accession>A0A6B2H323</accession>
<dbReference type="CDD" id="cd13128">
    <property type="entry name" value="MATE_Wzx_like"/>
    <property type="match status" value="1"/>
</dbReference>
<feature type="transmembrane region" description="Helical" evidence="6">
    <location>
        <begin position="401"/>
        <end position="421"/>
    </location>
</feature>
<evidence type="ECO:0000256" key="1">
    <source>
        <dbReference type="ARBA" id="ARBA00004651"/>
    </source>
</evidence>
<feature type="transmembrane region" description="Helical" evidence="6">
    <location>
        <begin position="219"/>
        <end position="241"/>
    </location>
</feature>
<dbReference type="AlphaFoldDB" id="A0A6B2H323"/>
<dbReference type="GO" id="GO:0005886">
    <property type="term" value="C:plasma membrane"/>
    <property type="evidence" value="ECO:0007669"/>
    <property type="project" value="UniProtKB-SubCell"/>
</dbReference>
<dbReference type="Pfam" id="PF01943">
    <property type="entry name" value="Polysacc_synt"/>
    <property type="match status" value="1"/>
</dbReference>
<feature type="transmembrane region" description="Helical" evidence="6">
    <location>
        <begin position="84"/>
        <end position="107"/>
    </location>
</feature>
<gene>
    <name evidence="7" type="ORF">GWO68_16390</name>
</gene>
<feature type="transmembrane region" description="Helical" evidence="6">
    <location>
        <begin position="361"/>
        <end position="381"/>
    </location>
</feature>
<keyword evidence="8" id="KW-1185">Reference proteome</keyword>
<dbReference type="RefSeq" id="WP_162347563.1">
    <property type="nucleotide sequence ID" value="NZ_JAAEAA010000028.1"/>
</dbReference>
<feature type="transmembrane region" description="Helical" evidence="6">
    <location>
        <begin position="147"/>
        <end position="166"/>
    </location>
</feature>
<evidence type="ECO:0000256" key="5">
    <source>
        <dbReference type="ARBA" id="ARBA00023136"/>
    </source>
</evidence>
<proteinExistence type="predicted"/>
<sequence>MNEGKKGLLKNITSVGFVQIANYVFPMITIPIVSRIVGPDKLGVINFTASFIAYFTLLIGFGFDLTATRKIAADPGNENNRNKVFSEVFTSQSLLFIFSLVVFIISLYTIPELKQEKMVAIYTFLTCLATLFTQNWLFQAMQDLPKVAILNLLSKVIFTIIILIMVKAKEDYIWQPLALSLSQVLIAIISFAWAIKKYRLKFHFIKVSRSLRLLWDEKTFFFSLCIISLYTTTNIVVLGILQDSTQVAYYTSAQKLIAIMQAVITIPLAQAFYPYIGKAFGESYERGIEIAQKLIPIVFVFTFIAGVIIFAGAPIFIKFFYGEAFKPAIEVCRILAFVPMCIALGTIAGIHVMLNLKKDKLFFKVICVGATVSIFLNIFLVKHFGYIGSAYTWAITECFNLVLLVVMLKIHGISILNLTYFKFISYRGKLILLKKLIIKT</sequence>
<feature type="transmembrane region" description="Helical" evidence="6">
    <location>
        <begin position="12"/>
        <end position="32"/>
    </location>
</feature>
<reference evidence="7 8" key="1">
    <citation type="submission" date="2020-01" db="EMBL/GenBank/DDBJ databases">
        <authorList>
            <person name="Kim M.K."/>
        </authorList>
    </citation>
    <scope>NUCLEOTIDE SEQUENCE [LARGE SCALE GENOMIC DNA]</scope>
    <source>
        <strain evidence="7 8">BT213</strain>
    </source>
</reference>
<dbReference type="PANTHER" id="PTHR30250">
    <property type="entry name" value="PST FAMILY PREDICTED COLANIC ACID TRANSPORTER"/>
    <property type="match status" value="1"/>
</dbReference>
<comment type="subcellular location">
    <subcellularLocation>
        <location evidence="1">Cell membrane</location>
        <topology evidence="1">Multi-pass membrane protein</topology>
    </subcellularLocation>
</comment>
<feature type="transmembrane region" description="Helical" evidence="6">
    <location>
        <begin position="44"/>
        <end position="63"/>
    </location>
</feature>
<dbReference type="InterPro" id="IPR002797">
    <property type="entry name" value="Polysacc_synth"/>
</dbReference>
<name>A0A6B2H323_9BACT</name>
<evidence type="ECO:0000313" key="7">
    <source>
        <dbReference type="EMBL" id="NDK57505.1"/>
    </source>
</evidence>
<dbReference type="EMBL" id="JAAEAA010000028">
    <property type="protein sequence ID" value="NDK57505.1"/>
    <property type="molecule type" value="Genomic_DNA"/>
</dbReference>
<dbReference type="Proteomes" id="UP000478546">
    <property type="component" value="Unassembled WGS sequence"/>
</dbReference>
<comment type="caution">
    <text evidence="7">The sequence shown here is derived from an EMBL/GenBank/DDBJ whole genome shotgun (WGS) entry which is preliminary data.</text>
</comment>
<dbReference type="PANTHER" id="PTHR30250:SF11">
    <property type="entry name" value="O-ANTIGEN TRANSPORTER-RELATED"/>
    <property type="match status" value="1"/>
</dbReference>
<evidence type="ECO:0000256" key="6">
    <source>
        <dbReference type="SAM" id="Phobius"/>
    </source>
</evidence>
<feature type="transmembrane region" description="Helical" evidence="6">
    <location>
        <begin position="172"/>
        <end position="195"/>
    </location>
</feature>
<feature type="transmembrane region" description="Helical" evidence="6">
    <location>
        <begin position="119"/>
        <end position="138"/>
    </location>
</feature>
<evidence type="ECO:0000256" key="3">
    <source>
        <dbReference type="ARBA" id="ARBA00022692"/>
    </source>
</evidence>
<keyword evidence="3 6" id="KW-0812">Transmembrane</keyword>
<organism evidence="7 8">
    <name type="scientific">Pontibacter fetidus</name>
    <dbReference type="NCBI Taxonomy" id="2700082"/>
    <lineage>
        <taxon>Bacteria</taxon>
        <taxon>Pseudomonadati</taxon>
        <taxon>Bacteroidota</taxon>
        <taxon>Cytophagia</taxon>
        <taxon>Cytophagales</taxon>
        <taxon>Hymenobacteraceae</taxon>
        <taxon>Pontibacter</taxon>
    </lineage>
</organism>
<keyword evidence="2" id="KW-1003">Cell membrane</keyword>
<protein>
    <submittedName>
        <fullName evidence="7">Flippase</fullName>
    </submittedName>
</protein>